<sequence length="311" mass="31885">MTTARTRSVRSLTGIALSALTALVLTGCGAGGDGSGGGGSAEATGTDAPIPAVAKDDRLAAMVPAEVRQDGTWVVGTDPTYPPNEFTAPDGTTIVGMDVDLGTAIAQKLGLTARFEQSQFSGIIPGITGGRYEAGISSFTINDERTQVLDMVGYFSAGTSLATRRGNPDGVDPNDLCGRAIGVQQGTVQVEDVQARNAACTAEGKPAIQITELQAQTDVTLALNSNRIVAMLADSPVAAYAQTTTNGTVEVVGQPYDTAPYGIALKKNDGQYAQAVQGAVQSLIDDGTYRQILDKWNVANGAIPTSSVNGG</sequence>
<evidence type="ECO:0000256" key="1">
    <source>
        <dbReference type="ARBA" id="ARBA00022729"/>
    </source>
</evidence>
<gene>
    <name evidence="5" type="ORF">ATL51_3264</name>
    <name evidence="4" type="ORF">HDA37_003172</name>
</gene>
<evidence type="ECO:0000313" key="6">
    <source>
        <dbReference type="Proteomes" id="UP000232453"/>
    </source>
</evidence>
<keyword evidence="1 2" id="KW-0732">Signal</keyword>
<dbReference type="PANTHER" id="PTHR35936:SF17">
    <property type="entry name" value="ARGININE-BINDING EXTRACELLULAR PROTEIN ARTP"/>
    <property type="match status" value="1"/>
</dbReference>
<evidence type="ECO:0000259" key="3">
    <source>
        <dbReference type="SMART" id="SM00062"/>
    </source>
</evidence>
<evidence type="ECO:0000256" key="2">
    <source>
        <dbReference type="SAM" id="SignalP"/>
    </source>
</evidence>
<keyword evidence="7" id="KW-1185">Reference proteome</keyword>
<evidence type="ECO:0000313" key="5">
    <source>
        <dbReference type="EMBL" id="PKB31570.1"/>
    </source>
</evidence>
<dbReference type="CDD" id="cd01004">
    <property type="entry name" value="PBP2_MidA_like"/>
    <property type="match status" value="1"/>
</dbReference>
<dbReference type="PANTHER" id="PTHR35936">
    <property type="entry name" value="MEMBRANE-BOUND LYTIC MUREIN TRANSGLYCOSYLASE F"/>
    <property type="match status" value="1"/>
</dbReference>
<comment type="caution">
    <text evidence="4">The sequence shown here is derived from an EMBL/GenBank/DDBJ whole genome shotgun (WGS) entry which is preliminary data.</text>
</comment>
<name>A0A852W1S8_PSEA5</name>
<protein>
    <submittedName>
        <fullName evidence="4">Polar amino acid transport system substrate-binding protein</fullName>
    </submittedName>
</protein>
<proteinExistence type="predicted"/>
<dbReference type="Gene3D" id="3.40.190.10">
    <property type="entry name" value="Periplasmic binding protein-like II"/>
    <property type="match status" value="2"/>
</dbReference>
<reference evidence="4 7" key="1">
    <citation type="submission" date="2020-07" db="EMBL/GenBank/DDBJ databases">
        <title>Sequencing the genomes of 1000 actinobacteria strains.</title>
        <authorList>
            <person name="Klenk H.-P."/>
        </authorList>
    </citation>
    <scope>NUCLEOTIDE SEQUENCE [LARGE SCALE GENOMIC DNA]</scope>
    <source>
        <strain evidence="5 6">DSM 44104</strain>
        <strain evidence="4 7">DSM 44749</strain>
    </source>
</reference>
<dbReference type="SUPFAM" id="SSF53850">
    <property type="entry name" value="Periplasmic binding protein-like II"/>
    <property type="match status" value="1"/>
</dbReference>
<accession>A0A852W1S8</accession>
<dbReference type="PROSITE" id="PS51257">
    <property type="entry name" value="PROKAR_LIPOPROTEIN"/>
    <property type="match status" value="1"/>
</dbReference>
<dbReference type="RefSeq" id="WP_083658709.1">
    <property type="nucleotide sequence ID" value="NZ_JACCCZ010000001.1"/>
</dbReference>
<feature type="signal peptide" evidence="2">
    <location>
        <begin position="1"/>
        <end position="30"/>
    </location>
</feature>
<dbReference type="InterPro" id="IPR001638">
    <property type="entry name" value="Solute-binding_3/MltF_N"/>
</dbReference>
<organism evidence="4 7">
    <name type="scientific">Pseudonocardia alni</name>
    <name type="common">Amycolata alni</name>
    <dbReference type="NCBI Taxonomy" id="33907"/>
    <lineage>
        <taxon>Bacteria</taxon>
        <taxon>Bacillati</taxon>
        <taxon>Actinomycetota</taxon>
        <taxon>Actinomycetes</taxon>
        <taxon>Pseudonocardiales</taxon>
        <taxon>Pseudonocardiaceae</taxon>
        <taxon>Pseudonocardia</taxon>
    </lineage>
</organism>
<dbReference type="EMBL" id="JACCCZ010000001">
    <property type="protein sequence ID" value="NYG02887.1"/>
    <property type="molecule type" value="Genomic_DNA"/>
</dbReference>
<evidence type="ECO:0000313" key="4">
    <source>
        <dbReference type="EMBL" id="NYG02887.1"/>
    </source>
</evidence>
<dbReference type="EMBL" id="PHUJ01000003">
    <property type="protein sequence ID" value="PKB31570.1"/>
    <property type="molecule type" value="Genomic_DNA"/>
</dbReference>
<accession>A0AA44ZQC7</accession>
<dbReference type="Proteomes" id="UP000232453">
    <property type="component" value="Unassembled WGS sequence"/>
</dbReference>
<dbReference type="Proteomes" id="UP000549695">
    <property type="component" value="Unassembled WGS sequence"/>
</dbReference>
<dbReference type="SMART" id="SM00062">
    <property type="entry name" value="PBPb"/>
    <property type="match status" value="1"/>
</dbReference>
<dbReference type="GeneID" id="98052906"/>
<dbReference type="Pfam" id="PF00497">
    <property type="entry name" value="SBP_bac_3"/>
    <property type="match status" value="1"/>
</dbReference>
<dbReference type="AlphaFoldDB" id="A0A852W1S8"/>
<feature type="domain" description="Solute-binding protein family 3/N-terminal" evidence="3">
    <location>
        <begin position="72"/>
        <end position="300"/>
    </location>
</feature>
<evidence type="ECO:0000313" key="7">
    <source>
        <dbReference type="Proteomes" id="UP000549695"/>
    </source>
</evidence>
<feature type="chain" id="PRO_5044663841" evidence="2">
    <location>
        <begin position="31"/>
        <end position="311"/>
    </location>
</feature>